<keyword evidence="5" id="KW-0472">Membrane</keyword>
<evidence type="ECO:0000256" key="4">
    <source>
        <dbReference type="ARBA" id="ARBA00023065"/>
    </source>
</evidence>
<proteinExistence type="predicted"/>
<feature type="transmembrane region" description="Helical" evidence="5">
    <location>
        <begin position="92"/>
        <end position="111"/>
    </location>
</feature>
<protein>
    <submittedName>
        <fullName evidence="6">Transposon tf2-1 polyprotein</fullName>
    </submittedName>
</protein>
<dbReference type="GO" id="GO:0098719">
    <property type="term" value="P:sodium ion import across plasma membrane"/>
    <property type="evidence" value="ECO:0007669"/>
    <property type="project" value="TreeGrafter"/>
</dbReference>
<feature type="transmembrane region" description="Helical" evidence="5">
    <location>
        <begin position="274"/>
        <end position="297"/>
    </location>
</feature>
<evidence type="ECO:0000256" key="5">
    <source>
        <dbReference type="SAM" id="Phobius"/>
    </source>
</evidence>
<sequence>MEVLSLTVVALIISKLCDWSWVDSVIFNLVVISPGPILARTFLKRLTVSNKLETFMVGEALMSNLLSFFLFLNLSVFVATRSIKPEDISHEVLFGPILGYFAAKAVSYWLARIIKDTVNTVSIVIASVYFIFILADLIRAFPVLATVVLGICMSGSQSNIEEQAEEIVLRILNVITNFFNCNLFILVGIEIYRHAEHLSTPRDVFNVFLIFFLSAIVRAAVIILLSRILRNGGFCLSVNNLLVLCTCNIRGSLTIIMSRYLILRDFPVEKPRQMFTYALAQVALSLLINTVIANLVIRYDGLALPPVSYPSQTRAATRMGVATPIPEIYAFNTNKAQPTPAMGLGWQCTSDGSTPI</sequence>
<dbReference type="GO" id="GO:0005886">
    <property type="term" value="C:plasma membrane"/>
    <property type="evidence" value="ECO:0007669"/>
    <property type="project" value="UniProtKB-SubCell"/>
</dbReference>
<organism evidence="6 7">
    <name type="scientific">Plakobranchus ocellatus</name>
    <dbReference type="NCBI Taxonomy" id="259542"/>
    <lineage>
        <taxon>Eukaryota</taxon>
        <taxon>Metazoa</taxon>
        <taxon>Spiralia</taxon>
        <taxon>Lophotrochozoa</taxon>
        <taxon>Mollusca</taxon>
        <taxon>Gastropoda</taxon>
        <taxon>Heterobranchia</taxon>
        <taxon>Euthyneura</taxon>
        <taxon>Panpulmonata</taxon>
        <taxon>Sacoglossa</taxon>
        <taxon>Placobranchoidea</taxon>
        <taxon>Plakobranchidae</taxon>
        <taxon>Plakobranchus</taxon>
    </lineage>
</organism>
<keyword evidence="5" id="KW-0812">Transmembrane</keyword>
<feature type="transmembrane region" description="Helical" evidence="5">
    <location>
        <begin position="204"/>
        <end position="229"/>
    </location>
</feature>
<dbReference type="GO" id="GO:0051453">
    <property type="term" value="P:regulation of intracellular pH"/>
    <property type="evidence" value="ECO:0007669"/>
    <property type="project" value="TreeGrafter"/>
</dbReference>
<dbReference type="AlphaFoldDB" id="A0AAV3YXI3"/>
<keyword evidence="4" id="KW-0406">Ion transport</keyword>
<comment type="subcellular location">
    <subcellularLocation>
        <location evidence="1">Cell membrane</location>
        <topology evidence="1">Multi-pass membrane protein</topology>
    </subcellularLocation>
</comment>
<feature type="transmembrane region" description="Helical" evidence="5">
    <location>
        <begin position="171"/>
        <end position="192"/>
    </location>
</feature>
<dbReference type="PANTHER" id="PTHR10110:SF86">
    <property type="entry name" value="SODIUM_HYDROGEN EXCHANGER 7"/>
    <property type="match status" value="1"/>
</dbReference>
<comment type="caution">
    <text evidence="6">The sequence shown here is derived from an EMBL/GenBank/DDBJ whole genome shotgun (WGS) entry which is preliminary data.</text>
</comment>
<feature type="transmembrane region" description="Helical" evidence="5">
    <location>
        <begin position="55"/>
        <end position="80"/>
    </location>
</feature>
<evidence type="ECO:0000256" key="2">
    <source>
        <dbReference type="ARBA" id="ARBA00022448"/>
    </source>
</evidence>
<feature type="transmembrane region" description="Helical" evidence="5">
    <location>
        <begin position="123"/>
        <end position="151"/>
    </location>
</feature>
<feature type="transmembrane region" description="Helical" evidence="5">
    <location>
        <begin position="25"/>
        <end position="43"/>
    </location>
</feature>
<dbReference type="EMBL" id="BLXT01001780">
    <property type="protein sequence ID" value="GFN87691.1"/>
    <property type="molecule type" value="Genomic_DNA"/>
</dbReference>
<dbReference type="InterPro" id="IPR018422">
    <property type="entry name" value="Cation/H_exchanger_CPA1"/>
</dbReference>
<keyword evidence="7" id="KW-1185">Reference proteome</keyword>
<evidence type="ECO:0000256" key="3">
    <source>
        <dbReference type="ARBA" id="ARBA00022475"/>
    </source>
</evidence>
<accession>A0AAV3YXI3</accession>
<feature type="transmembrane region" description="Helical" evidence="5">
    <location>
        <begin position="241"/>
        <end position="262"/>
    </location>
</feature>
<evidence type="ECO:0000256" key="1">
    <source>
        <dbReference type="ARBA" id="ARBA00004651"/>
    </source>
</evidence>
<evidence type="ECO:0000313" key="7">
    <source>
        <dbReference type="Proteomes" id="UP000735302"/>
    </source>
</evidence>
<dbReference type="GO" id="GO:0015385">
    <property type="term" value="F:sodium:proton antiporter activity"/>
    <property type="evidence" value="ECO:0007669"/>
    <property type="project" value="InterPro"/>
</dbReference>
<dbReference type="PANTHER" id="PTHR10110">
    <property type="entry name" value="SODIUM/HYDROGEN EXCHANGER"/>
    <property type="match status" value="1"/>
</dbReference>
<keyword evidence="2" id="KW-0813">Transport</keyword>
<dbReference type="GO" id="GO:0015386">
    <property type="term" value="F:potassium:proton antiporter activity"/>
    <property type="evidence" value="ECO:0007669"/>
    <property type="project" value="TreeGrafter"/>
</dbReference>
<evidence type="ECO:0000313" key="6">
    <source>
        <dbReference type="EMBL" id="GFN87691.1"/>
    </source>
</evidence>
<gene>
    <name evidence="6" type="ORF">PoB_001419700</name>
</gene>
<keyword evidence="3" id="KW-1003">Cell membrane</keyword>
<name>A0AAV3YXI3_9GAST</name>
<keyword evidence="5" id="KW-1133">Transmembrane helix</keyword>
<dbReference type="Proteomes" id="UP000735302">
    <property type="component" value="Unassembled WGS sequence"/>
</dbReference>
<reference evidence="6 7" key="1">
    <citation type="journal article" date="2021" name="Elife">
        <title>Chloroplast acquisition without the gene transfer in kleptoplastic sea slugs, Plakobranchus ocellatus.</title>
        <authorList>
            <person name="Maeda T."/>
            <person name="Takahashi S."/>
            <person name="Yoshida T."/>
            <person name="Shimamura S."/>
            <person name="Takaki Y."/>
            <person name="Nagai Y."/>
            <person name="Toyoda A."/>
            <person name="Suzuki Y."/>
            <person name="Arimoto A."/>
            <person name="Ishii H."/>
            <person name="Satoh N."/>
            <person name="Nishiyama T."/>
            <person name="Hasebe M."/>
            <person name="Maruyama T."/>
            <person name="Minagawa J."/>
            <person name="Obokata J."/>
            <person name="Shigenobu S."/>
        </authorList>
    </citation>
    <scope>NUCLEOTIDE SEQUENCE [LARGE SCALE GENOMIC DNA]</scope>
</reference>